<evidence type="ECO:0000256" key="2">
    <source>
        <dbReference type="PROSITE-ProRule" id="PRU10141"/>
    </source>
</evidence>
<proteinExistence type="predicted"/>
<evidence type="ECO:0000256" key="3">
    <source>
        <dbReference type="SAM" id="MobiDB-lite"/>
    </source>
</evidence>
<dbReference type="InterPro" id="IPR001245">
    <property type="entry name" value="Ser-Thr/Tyr_kinase_cat_dom"/>
</dbReference>
<dbReference type="GO" id="GO:0030246">
    <property type="term" value="F:carbohydrate binding"/>
    <property type="evidence" value="ECO:0007669"/>
    <property type="project" value="UniProtKB-KW"/>
</dbReference>
<feature type="non-terminal residue" evidence="6">
    <location>
        <position position="1"/>
    </location>
</feature>
<dbReference type="InterPro" id="IPR011009">
    <property type="entry name" value="Kinase-like_dom_sf"/>
</dbReference>
<dbReference type="InterPro" id="IPR017441">
    <property type="entry name" value="Protein_kinase_ATP_BS"/>
</dbReference>
<dbReference type="EMBL" id="BLLF01003036">
    <property type="protein sequence ID" value="GFH26140.1"/>
    <property type="molecule type" value="Genomic_DNA"/>
</dbReference>
<dbReference type="GO" id="GO:0004672">
    <property type="term" value="F:protein kinase activity"/>
    <property type="evidence" value="ECO:0007669"/>
    <property type="project" value="InterPro"/>
</dbReference>
<keyword evidence="1" id="KW-0430">Lectin</keyword>
<keyword evidence="2" id="KW-0067">ATP-binding</keyword>
<keyword evidence="4" id="KW-1133">Transmembrane helix</keyword>
<protein>
    <recommendedName>
        <fullName evidence="5">Serine-threonine/tyrosine-protein kinase catalytic domain-containing protein</fullName>
    </recommendedName>
</protein>
<dbReference type="Proteomes" id="UP000485058">
    <property type="component" value="Unassembled WGS sequence"/>
</dbReference>
<keyword evidence="4" id="KW-0812">Transmembrane</keyword>
<keyword evidence="4" id="KW-0472">Membrane</keyword>
<dbReference type="Pfam" id="PF07714">
    <property type="entry name" value="PK_Tyr_Ser-Thr"/>
    <property type="match status" value="1"/>
</dbReference>
<dbReference type="PROSITE" id="PS00107">
    <property type="entry name" value="PROTEIN_KINASE_ATP"/>
    <property type="match status" value="1"/>
</dbReference>
<evidence type="ECO:0000256" key="1">
    <source>
        <dbReference type="ARBA" id="ARBA00022734"/>
    </source>
</evidence>
<feature type="transmembrane region" description="Helical" evidence="4">
    <location>
        <begin position="282"/>
        <end position="304"/>
    </location>
</feature>
<evidence type="ECO:0000313" key="7">
    <source>
        <dbReference type="Proteomes" id="UP000485058"/>
    </source>
</evidence>
<dbReference type="InterPro" id="IPR052321">
    <property type="entry name" value="PolyBind_ProtTraffic"/>
</dbReference>
<sequence>KEAADKRSVVYGAGLDWAASFQLSFEQFFTPLVTLSIFIKQNPYFPSFALEFRTIANDVVATLCNAPLTAVAQQHSPGNPSVSTGCNCSSLASHPPAGSVPHRTGHLCSACSKRRRLGHSGQQEAPAEWAFSTTALFLWGSSPPTHFHPKQHTERDLWHQQIQCVAWSVPTNCEPQTMCYNPVTREKFWGFVTIILLLDELRNGTDPRLDLLKQKRYLWSMTRPWTSTEVKPAGSGPEYVFCASKTPPKHPVKVPLQVSNNNWTVYLSPAEGWAPAWEAGMIALVVLGSVVLAILIAIIVAFWAQQAALLTDVLVRQYNLINVLDGSAGRTPGTASDGSAISKEDITLERIEGMRRRLAVESNSSAADIDSIQTNDLLGEGTFGKVYKGLWRGTVVAVKTMVMPANMSGAEKREKMAIMEAAISSSLSHPNIVQTYTYAIRPMKDQTPVTSYVEPGMFVTPGLWGRPAAAEHSPCHRRAAWGSLGRGKGPGAARGLPQGVCPGKCVGSSSPVARLLPRMVQDAEVRLGGRSVDELGGLHHLAGEVRWQGWHIAMKQRCRQGQVGGARVGRDWLAAGARIRSTCVWAYNVPYTSNHSHAAIPACHAASRSERRKAGPGHTQATSAAPVPGPPPLHLPCILPLTLISQAVTLVQHTPCKPSQWGARS</sequence>
<evidence type="ECO:0000313" key="6">
    <source>
        <dbReference type="EMBL" id="GFH26140.1"/>
    </source>
</evidence>
<accession>A0A699ZY67</accession>
<dbReference type="PANTHER" id="PTHR33589">
    <property type="entry name" value="OS11G0524900 PROTEIN"/>
    <property type="match status" value="1"/>
</dbReference>
<feature type="domain" description="Serine-threonine/tyrosine-protein kinase catalytic" evidence="5">
    <location>
        <begin position="373"/>
        <end position="456"/>
    </location>
</feature>
<comment type="caution">
    <text evidence="6">The sequence shown here is derived from an EMBL/GenBank/DDBJ whole genome shotgun (WGS) entry which is preliminary data.</text>
</comment>
<reference evidence="6 7" key="1">
    <citation type="submission" date="2020-02" db="EMBL/GenBank/DDBJ databases">
        <title>Draft genome sequence of Haematococcus lacustris strain NIES-144.</title>
        <authorList>
            <person name="Morimoto D."/>
            <person name="Nakagawa S."/>
            <person name="Yoshida T."/>
            <person name="Sawayama S."/>
        </authorList>
    </citation>
    <scope>NUCLEOTIDE SEQUENCE [LARGE SCALE GENOMIC DNA]</scope>
    <source>
        <strain evidence="6 7">NIES-144</strain>
    </source>
</reference>
<dbReference type="PANTHER" id="PTHR33589:SF3">
    <property type="entry name" value="ZYMOGEN GRANULE MEMBRANE PROTEIN 16-LIKE"/>
    <property type="match status" value="1"/>
</dbReference>
<feature type="non-terminal residue" evidence="6">
    <location>
        <position position="665"/>
    </location>
</feature>
<organism evidence="6 7">
    <name type="scientific">Haematococcus lacustris</name>
    <name type="common">Green alga</name>
    <name type="synonym">Haematococcus pluvialis</name>
    <dbReference type="NCBI Taxonomy" id="44745"/>
    <lineage>
        <taxon>Eukaryota</taxon>
        <taxon>Viridiplantae</taxon>
        <taxon>Chlorophyta</taxon>
        <taxon>core chlorophytes</taxon>
        <taxon>Chlorophyceae</taxon>
        <taxon>CS clade</taxon>
        <taxon>Chlamydomonadales</taxon>
        <taxon>Haematococcaceae</taxon>
        <taxon>Haematococcus</taxon>
    </lineage>
</organism>
<name>A0A699ZY67_HAELA</name>
<evidence type="ECO:0000259" key="5">
    <source>
        <dbReference type="Pfam" id="PF07714"/>
    </source>
</evidence>
<dbReference type="SUPFAM" id="SSF56112">
    <property type="entry name" value="Protein kinase-like (PK-like)"/>
    <property type="match status" value="1"/>
</dbReference>
<feature type="binding site" evidence="2">
    <location>
        <position position="399"/>
    </location>
    <ligand>
        <name>ATP</name>
        <dbReference type="ChEBI" id="CHEBI:30616"/>
    </ligand>
</feature>
<keyword evidence="2" id="KW-0547">Nucleotide-binding</keyword>
<gene>
    <name evidence="6" type="ORF">HaLaN_24239</name>
</gene>
<dbReference type="Gene3D" id="3.30.200.20">
    <property type="entry name" value="Phosphorylase Kinase, domain 1"/>
    <property type="match status" value="1"/>
</dbReference>
<feature type="region of interest" description="Disordered" evidence="3">
    <location>
        <begin position="604"/>
        <end position="628"/>
    </location>
</feature>
<evidence type="ECO:0000256" key="4">
    <source>
        <dbReference type="SAM" id="Phobius"/>
    </source>
</evidence>
<keyword evidence="7" id="KW-1185">Reference proteome</keyword>
<dbReference type="GO" id="GO:0005524">
    <property type="term" value="F:ATP binding"/>
    <property type="evidence" value="ECO:0007669"/>
    <property type="project" value="UniProtKB-UniRule"/>
</dbReference>
<dbReference type="AlphaFoldDB" id="A0A699ZY67"/>